<dbReference type="Gene3D" id="3.40.190.10">
    <property type="entry name" value="Periplasmic binding protein-like II"/>
    <property type="match status" value="1"/>
</dbReference>
<evidence type="ECO:0000256" key="3">
    <source>
        <dbReference type="SAM" id="SignalP"/>
    </source>
</evidence>
<dbReference type="SUPFAM" id="SSF53850">
    <property type="entry name" value="Periplasmic binding protein-like II"/>
    <property type="match status" value="1"/>
</dbReference>
<dbReference type="InterPro" id="IPR030678">
    <property type="entry name" value="Peptide/Ni-bd"/>
</dbReference>
<proteinExistence type="inferred from homology"/>
<keyword evidence="6" id="KW-1185">Reference proteome</keyword>
<dbReference type="PIRSF" id="PIRSF002741">
    <property type="entry name" value="MppA"/>
    <property type="match status" value="1"/>
</dbReference>
<reference evidence="5" key="1">
    <citation type="submission" date="2021-12" db="EMBL/GenBank/DDBJ databases">
        <title>Enterovibrio ZSDZ35 sp. nov. and Enterovibrio ZSDZ42 sp. nov., isolated from coastal seawater in Qingdao.</title>
        <authorList>
            <person name="Zhang P."/>
        </authorList>
    </citation>
    <scope>NUCLEOTIDE SEQUENCE</scope>
    <source>
        <strain evidence="5">ZSDZ35</strain>
    </source>
</reference>
<feature type="domain" description="Solute-binding protein family 5" evidence="4">
    <location>
        <begin position="103"/>
        <end position="515"/>
    </location>
</feature>
<evidence type="ECO:0000256" key="1">
    <source>
        <dbReference type="ARBA" id="ARBA00005695"/>
    </source>
</evidence>
<feature type="chain" id="PRO_5046743485" evidence="3">
    <location>
        <begin position="28"/>
        <end position="640"/>
    </location>
</feature>
<dbReference type="PANTHER" id="PTHR30290:SF62">
    <property type="entry name" value="OLIGOPEPTIDE ABC TRANSPORTER, PERIPLASMIC OLIGOPEPTIDE-BINDING PROTEIN"/>
    <property type="match status" value="1"/>
</dbReference>
<dbReference type="InterPro" id="IPR023765">
    <property type="entry name" value="SBP_5_CS"/>
</dbReference>
<feature type="signal peptide" evidence="3">
    <location>
        <begin position="1"/>
        <end position="27"/>
    </location>
</feature>
<evidence type="ECO:0000259" key="4">
    <source>
        <dbReference type="Pfam" id="PF00496"/>
    </source>
</evidence>
<gene>
    <name evidence="5" type="ORF">LRP49_15825</name>
</gene>
<accession>A0ABT5QNW0</accession>
<dbReference type="InterPro" id="IPR039424">
    <property type="entry name" value="SBP_5"/>
</dbReference>
<dbReference type="Pfam" id="PF00496">
    <property type="entry name" value="SBP_bac_5"/>
    <property type="match status" value="1"/>
</dbReference>
<dbReference type="PROSITE" id="PS01040">
    <property type="entry name" value="SBP_BACTERIAL_5"/>
    <property type="match status" value="1"/>
</dbReference>
<comment type="caution">
    <text evidence="5">The sequence shown here is derived from an EMBL/GenBank/DDBJ whole genome shotgun (WGS) entry which is preliminary data.</text>
</comment>
<dbReference type="PANTHER" id="PTHR30290">
    <property type="entry name" value="PERIPLASMIC BINDING COMPONENT OF ABC TRANSPORTER"/>
    <property type="match status" value="1"/>
</dbReference>
<organism evidence="5 6">
    <name type="scientific">Enterovibrio qingdaonensis</name>
    <dbReference type="NCBI Taxonomy" id="2899818"/>
    <lineage>
        <taxon>Bacteria</taxon>
        <taxon>Pseudomonadati</taxon>
        <taxon>Pseudomonadota</taxon>
        <taxon>Gammaproteobacteria</taxon>
        <taxon>Vibrionales</taxon>
        <taxon>Vibrionaceae</taxon>
        <taxon>Enterovibrio</taxon>
    </lineage>
</organism>
<evidence type="ECO:0000313" key="6">
    <source>
        <dbReference type="Proteomes" id="UP001149821"/>
    </source>
</evidence>
<dbReference type="InterPro" id="IPR000914">
    <property type="entry name" value="SBP_5_dom"/>
</dbReference>
<name>A0ABT5QNW0_9GAMM</name>
<comment type="similarity">
    <text evidence="1">Belongs to the bacterial solute-binding protein 5 family.</text>
</comment>
<dbReference type="RefSeq" id="WP_274143274.1">
    <property type="nucleotide sequence ID" value="NZ_JAJUBB010000011.1"/>
</dbReference>
<evidence type="ECO:0000313" key="5">
    <source>
        <dbReference type="EMBL" id="MDD1782642.1"/>
    </source>
</evidence>
<evidence type="ECO:0000256" key="2">
    <source>
        <dbReference type="ARBA" id="ARBA00022729"/>
    </source>
</evidence>
<protein>
    <submittedName>
        <fullName evidence="5">ABC transporter substrate-binding protein</fullName>
    </submittedName>
</protein>
<dbReference type="EMBL" id="JAJUBB010000011">
    <property type="protein sequence ID" value="MDD1782642.1"/>
    <property type="molecule type" value="Genomic_DNA"/>
</dbReference>
<sequence length="640" mass="72362">MKGNIQTRKRTLLAASIAALLASPAFAAQFNEAPELKALVAEGKLPSVEQRLPSDPLVVTPFEAVGQYGGTMNLVGLWGDNGHRMRILGNNNLFSFNHTYTDVEPSLATGYESNAEATEYTIFLRKDMKWSDGSDFTADDIVYYVNDVLGDPNHAGNRPLYFKDYSSAKAEAVDKHTVKISLTEPNGLFIRQLAGVDGSNIAAFNKAYCSKFQPQFNANVEKEAKAEGFSSWREYYEVKCPAHYFTPFYANADRPTMAPWIVETPPSANAPFAEYVRNPYFWQVDTAGNQLPYIDSVKWTFSENKEEMLLRAVAGKTDFQSRHIDNAANRPIIFGNAEKSDYKVMLRPETRMNVLVLGLNQNAKDPVKRELYSNKDFRIALSYAIDRWDISETIFGGAVEPYQAAPLEASPFYSEEFATQYTDFDLKKANKMLDDLGLTNRDKDGYRLMKNGERIRIEALSTTLVKPETRDALEMVKKHWDEIGVMLDVRIVDRSLQNSMRFANDYDVIPWYGDGGVGIIDEARWYMPYSPESTFGLGWYNWSANPNSDSAVEPPAAVKKQIELYSELRKTSDKKKQNELMQEIINIAQENFYAIGTVTNLPNTVIVNEKLRNAPEGMPESYNLMTPAPMRVGQLWFDNK</sequence>
<keyword evidence="2 3" id="KW-0732">Signal</keyword>
<dbReference type="CDD" id="cd08500">
    <property type="entry name" value="PBP2_NikA_DppA_OppA_like_4"/>
    <property type="match status" value="1"/>
</dbReference>
<dbReference type="Proteomes" id="UP001149821">
    <property type="component" value="Unassembled WGS sequence"/>
</dbReference>
<dbReference type="Gene3D" id="3.10.105.10">
    <property type="entry name" value="Dipeptide-binding Protein, Domain 3"/>
    <property type="match status" value="1"/>
</dbReference>